<dbReference type="PANTHER" id="PTHR42916:SF1">
    <property type="entry name" value="PROTEIN PHYLLO, CHLOROPLASTIC"/>
    <property type="match status" value="1"/>
</dbReference>
<comment type="similarity">
    <text evidence="3">Belongs to the AB hydrolase superfamily. MenH family.</text>
</comment>
<reference evidence="5 6" key="1">
    <citation type="submission" date="2020-08" db="EMBL/GenBank/DDBJ databases">
        <title>A Genomic Blueprint of the Chicken Gut Microbiome.</title>
        <authorList>
            <person name="Gilroy R."/>
            <person name="Ravi A."/>
            <person name="Getino M."/>
            <person name="Pursley I."/>
            <person name="Horton D.L."/>
            <person name="Alikhan N.-F."/>
            <person name="Baker D."/>
            <person name="Gharbi K."/>
            <person name="Hall N."/>
            <person name="Watson M."/>
            <person name="Adriaenssens E.M."/>
            <person name="Foster-Nyarko E."/>
            <person name="Jarju S."/>
            <person name="Secka A."/>
            <person name="Antonio M."/>
            <person name="Oren A."/>
            <person name="Chaudhuri R."/>
            <person name="La Ragione R.M."/>
            <person name="Hildebrand F."/>
            <person name="Pallen M.J."/>
        </authorList>
    </citation>
    <scope>NUCLEOTIDE SEQUENCE [LARGE SCALE GENOMIC DNA]</scope>
    <source>
        <strain evidence="5 6">Sa1YVA6</strain>
    </source>
</reference>
<comment type="subunit">
    <text evidence="3">Monomer.</text>
</comment>
<dbReference type="EMBL" id="JACSPW010000021">
    <property type="protein sequence ID" value="MBD8034737.1"/>
    <property type="molecule type" value="Genomic_DNA"/>
</dbReference>
<dbReference type="GO" id="GO:0070205">
    <property type="term" value="F:2-succinyl-6-hydroxy-2,4-cyclohexadiene-1-carboxylate synthase activity"/>
    <property type="evidence" value="ECO:0007669"/>
    <property type="project" value="UniProtKB-EC"/>
</dbReference>
<evidence type="ECO:0000259" key="4">
    <source>
        <dbReference type="Pfam" id="PF00561"/>
    </source>
</evidence>
<sequence>MARFAVKGLDVYVEQWNEDAKQTIVLLHGFTGSTKTWHRVIAQLPTNIRCIAVDLIGHGQTAAPLTEKQYSMTFQIELLNELFRVLNLGEFVLLGYSMGGRVALSYAVRYPSQITHLMLESASPGLVEEQQRTIRKMADDALAEKIVVNGIESFVNKWEDIPLFASQKLLPASVQQEIRKERVQQREIGLANSLRGMGTGVMPELWGKPLTTLPMPVTLITGALDEKFVQLNNEMQKQIVKANHIIIPAVGHAIHVENPTKFATIVKETIS</sequence>
<dbReference type="HAMAP" id="MF_01660">
    <property type="entry name" value="MenH"/>
    <property type="match status" value="1"/>
</dbReference>
<dbReference type="RefSeq" id="WP_191705227.1">
    <property type="nucleotide sequence ID" value="NZ_JACSPW010000021.1"/>
</dbReference>
<accession>A0ABR8XS36</accession>
<evidence type="ECO:0000256" key="3">
    <source>
        <dbReference type="HAMAP-Rule" id="MF_01660"/>
    </source>
</evidence>
<dbReference type="Proteomes" id="UP000600565">
    <property type="component" value="Unassembled WGS sequence"/>
</dbReference>
<dbReference type="Pfam" id="PF00561">
    <property type="entry name" value="Abhydrolase_1"/>
    <property type="match status" value="1"/>
</dbReference>
<keyword evidence="2 3" id="KW-0456">Lyase</keyword>
<dbReference type="PRINTS" id="PR00111">
    <property type="entry name" value="ABHYDROLASE"/>
</dbReference>
<comment type="pathway">
    <text evidence="3">Quinol/quinone metabolism; menaquinone biosynthesis.</text>
</comment>
<comment type="caution">
    <text evidence="5">The sequence shown here is derived from an EMBL/GenBank/DDBJ whole genome shotgun (WGS) entry which is preliminary data.</text>
</comment>
<dbReference type="InterPro" id="IPR029058">
    <property type="entry name" value="AB_hydrolase_fold"/>
</dbReference>
<dbReference type="InterPro" id="IPR000073">
    <property type="entry name" value="AB_hydrolase_1"/>
</dbReference>
<evidence type="ECO:0000313" key="6">
    <source>
        <dbReference type="Proteomes" id="UP000600565"/>
    </source>
</evidence>
<name>A0ABR8XS36_9BACL</name>
<proteinExistence type="inferred from homology"/>
<comment type="catalytic activity">
    <reaction evidence="3">
        <text>5-enolpyruvoyl-6-hydroxy-2-succinyl-cyclohex-3-ene-1-carboxylate = (1R,6R)-6-hydroxy-2-succinyl-cyclohexa-2,4-diene-1-carboxylate + pyruvate</text>
        <dbReference type="Rhea" id="RHEA:25597"/>
        <dbReference type="ChEBI" id="CHEBI:15361"/>
        <dbReference type="ChEBI" id="CHEBI:58689"/>
        <dbReference type="ChEBI" id="CHEBI:58818"/>
        <dbReference type="EC" id="4.2.99.20"/>
    </reaction>
</comment>
<comment type="function">
    <text evidence="3">Catalyzes a proton abstraction reaction that results in 2,5-elimination of pyruvate from 2-succinyl-5-enolpyruvyl-6-hydroxy-3-cyclohexene-1-carboxylate (SEPHCHC) and the formation of 2-succinyl-6-hydroxy-2,4-cyclohexadiene-1-carboxylate (SHCHC).</text>
</comment>
<dbReference type="NCBIfam" id="TIGR03695">
    <property type="entry name" value="menH_SHCHC"/>
    <property type="match status" value="1"/>
</dbReference>
<keyword evidence="6" id="KW-1185">Reference proteome</keyword>
<evidence type="ECO:0000256" key="2">
    <source>
        <dbReference type="ARBA" id="ARBA00023239"/>
    </source>
</evidence>
<evidence type="ECO:0000313" key="5">
    <source>
        <dbReference type="EMBL" id="MBD8034737.1"/>
    </source>
</evidence>
<comment type="pathway">
    <text evidence="3">Quinol/quinone metabolism; 1,4-dihydroxy-2-naphthoate biosynthesis; 1,4-dihydroxy-2-naphthoate from chorismate: step 3/7.</text>
</comment>
<dbReference type="Gene3D" id="3.40.50.1820">
    <property type="entry name" value="alpha/beta hydrolase"/>
    <property type="match status" value="1"/>
</dbReference>
<evidence type="ECO:0000256" key="1">
    <source>
        <dbReference type="ARBA" id="ARBA00022428"/>
    </source>
</evidence>
<keyword evidence="1 3" id="KW-0474">Menaquinone biosynthesis</keyword>
<protein>
    <recommendedName>
        <fullName evidence="3">Putative 2-succinyl-6-hydroxy-2,4-cyclohexadiene-1-carboxylate synthase</fullName>
        <shortName evidence="3">SHCHC synthase</shortName>
        <ecNumber evidence="3">4.2.99.20</ecNumber>
    </recommendedName>
</protein>
<dbReference type="EC" id="4.2.99.20" evidence="3"/>
<dbReference type="InterPro" id="IPR022485">
    <property type="entry name" value="SHCHC_synthase_MenH"/>
</dbReference>
<dbReference type="SUPFAM" id="SSF53474">
    <property type="entry name" value="alpha/beta-Hydrolases"/>
    <property type="match status" value="1"/>
</dbReference>
<dbReference type="PANTHER" id="PTHR42916">
    <property type="entry name" value="2-SUCCINYL-5-ENOLPYRUVYL-6-HYDROXY-3-CYCLOHEXENE-1-CARBOXYLATE SYNTHASE"/>
    <property type="match status" value="1"/>
</dbReference>
<feature type="domain" description="AB hydrolase-1" evidence="4">
    <location>
        <begin position="23"/>
        <end position="259"/>
    </location>
</feature>
<gene>
    <name evidence="3 5" type="primary">menH</name>
    <name evidence="5" type="ORF">H9632_16845</name>
</gene>
<organism evidence="5 6">
    <name type="scientific">Solibacillus merdavium</name>
    <dbReference type="NCBI Taxonomy" id="2762218"/>
    <lineage>
        <taxon>Bacteria</taxon>
        <taxon>Bacillati</taxon>
        <taxon>Bacillota</taxon>
        <taxon>Bacilli</taxon>
        <taxon>Bacillales</taxon>
        <taxon>Caryophanaceae</taxon>
        <taxon>Solibacillus</taxon>
    </lineage>
</organism>